<evidence type="ECO:0000313" key="2">
    <source>
        <dbReference type="EMBL" id="AMX00050.1"/>
    </source>
</evidence>
<dbReference type="KEGG" id="rst:ATY39_11825"/>
<accession>A0A143HF36</accession>
<keyword evidence="3" id="KW-1185">Reference proteome</keyword>
<dbReference type="AlphaFoldDB" id="A0A143HF36"/>
<dbReference type="EMBL" id="CP014806">
    <property type="protein sequence ID" value="AMX00050.1"/>
    <property type="molecule type" value="Genomic_DNA"/>
</dbReference>
<proteinExistence type="predicted"/>
<reference evidence="2 3" key="1">
    <citation type="journal article" date="2016" name="Genome Announc.">
        <title>Whole-Genome Sequence of Rummeliibacillus stabekisii Strain PP9 Isolated from Antarctic Soil.</title>
        <authorList>
            <person name="da Mota F.F."/>
            <person name="Vollu R.E."/>
            <person name="Jurelevicius D."/>
            <person name="Seldin L."/>
        </authorList>
    </citation>
    <scope>NUCLEOTIDE SEQUENCE [LARGE SCALE GENOMIC DNA]</scope>
    <source>
        <strain evidence="2 3">PP9</strain>
    </source>
</reference>
<sequence length="75" mass="8635">MLNLFLGLIIFISLIFLFLGLKRKSRLTIFFSVIAFIAPLLYLGFRHWIILLPLVPSISFVVSDLVIKKRNSAQK</sequence>
<evidence type="ECO:0000313" key="3">
    <source>
        <dbReference type="Proteomes" id="UP000076021"/>
    </source>
</evidence>
<feature type="transmembrane region" description="Helical" evidence="1">
    <location>
        <begin position="28"/>
        <end position="44"/>
    </location>
</feature>
<dbReference type="Proteomes" id="UP000076021">
    <property type="component" value="Chromosome"/>
</dbReference>
<organism evidence="2 3">
    <name type="scientific">Rummeliibacillus stabekisii</name>
    <dbReference type="NCBI Taxonomy" id="241244"/>
    <lineage>
        <taxon>Bacteria</taxon>
        <taxon>Bacillati</taxon>
        <taxon>Bacillota</taxon>
        <taxon>Bacilli</taxon>
        <taxon>Bacillales</taxon>
        <taxon>Caryophanaceae</taxon>
        <taxon>Rummeliibacillus</taxon>
    </lineage>
</organism>
<feature type="transmembrane region" description="Helical" evidence="1">
    <location>
        <begin position="6"/>
        <end position="21"/>
    </location>
</feature>
<name>A0A143HF36_9BACL</name>
<evidence type="ECO:0000256" key="1">
    <source>
        <dbReference type="SAM" id="Phobius"/>
    </source>
</evidence>
<keyword evidence="1" id="KW-1133">Transmembrane helix</keyword>
<keyword evidence="1" id="KW-0472">Membrane</keyword>
<protein>
    <submittedName>
        <fullName evidence="2">Uncharacterized protein</fullName>
    </submittedName>
</protein>
<reference evidence="3" key="2">
    <citation type="submission" date="2016-03" db="EMBL/GenBank/DDBJ databases">
        <authorList>
            <person name="Ploux O."/>
        </authorList>
    </citation>
    <scope>NUCLEOTIDE SEQUENCE [LARGE SCALE GENOMIC DNA]</scope>
    <source>
        <strain evidence="3">PP9</strain>
    </source>
</reference>
<gene>
    <name evidence="2" type="ORF">ATY39_11825</name>
</gene>
<keyword evidence="1" id="KW-0812">Transmembrane</keyword>